<proteinExistence type="predicted"/>
<dbReference type="AlphaFoldDB" id="A0A067TGM0"/>
<evidence type="ECO:0000313" key="2">
    <source>
        <dbReference type="EMBL" id="KDR78128.1"/>
    </source>
</evidence>
<accession>A0A067TGM0</accession>
<feature type="signal peptide" evidence="1">
    <location>
        <begin position="1"/>
        <end position="22"/>
    </location>
</feature>
<keyword evidence="1" id="KW-0732">Signal</keyword>
<evidence type="ECO:0000313" key="3">
    <source>
        <dbReference type="Proteomes" id="UP000027222"/>
    </source>
</evidence>
<reference evidence="3" key="1">
    <citation type="journal article" date="2014" name="Proc. Natl. Acad. Sci. U.S.A.">
        <title>Extensive sampling of basidiomycete genomes demonstrates inadequacy of the white-rot/brown-rot paradigm for wood decay fungi.</title>
        <authorList>
            <person name="Riley R."/>
            <person name="Salamov A.A."/>
            <person name="Brown D.W."/>
            <person name="Nagy L.G."/>
            <person name="Floudas D."/>
            <person name="Held B.W."/>
            <person name="Levasseur A."/>
            <person name="Lombard V."/>
            <person name="Morin E."/>
            <person name="Otillar R."/>
            <person name="Lindquist E.A."/>
            <person name="Sun H."/>
            <person name="LaButti K.M."/>
            <person name="Schmutz J."/>
            <person name="Jabbour D."/>
            <person name="Luo H."/>
            <person name="Baker S.E."/>
            <person name="Pisabarro A.G."/>
            <person name="Walton J.D."/>
            <person name="Blanchette R.A."/>
            <person name="Henrissat B."/>
            <person name="Martin F."/>
            <person name="Cullen D."/>
            <person name="Hibbett D.S."/>
            <person name="Grigoriev I.V."/>
        </authorList>
    </citation>
    <scope>NUCLEOTIDE SEQUENCE [LARGE SCALE GENOMIC DNA]</scope>
    <source>
        <strain evidence="3">CBS 339.88</strain>
    </source>
</reference>
<organism evidence="2 3">
    <name type="scientific">Galerina marginata (strain CBS 339.88)</name>
    <dbReference type="NCBI Taxonomy" id="685588"/>
    <lineage>
        <taxon>Eukaryota</taxon>
        <taxon>Fungi</taxon>
        <taxon>Dikarya</taxon>
        <taxon>Basidiomycota</taxon>
        <taxon>Agaricomycotina</taxon>
        <taxon>Agaricomycetes</taxon>
        <taxon>Agaricomycetidae</taxon>
        <taxon>Agaricales</taxon>
        <taxon>Agaricineae</taxon>
        <taxon>Strophariaceae</taxon>
        <taxon>Galerina</taxon>
    </lineage>
</organism>
<keyword evidence="3" id="KW-1185">Reference proteome</keyword>
<protein>
    <recommendedName>
        <fullName evidence="4">Secreted protein</fullName>
    </recommendedName>
</protein>
<dbReference type="HOGENOM" id="CLU_2263976_0_0_1"/>
<dbReference type="Proteomes" id="UP000027222">
    <property type="component" value="Unassembled WGS sequence"/>
</dbReference>
<gene>
    <name evidence="2" type="ORF">GALMADRAFT_266656</name>
</gene>
<feature type="chain" id="PRO_5001649085" description="Secreted protein" evidence="1">
    <location>
        <begin position="23"/>
        <end position="103"/>
    </location>
</feature>
<evidence type="ECO:0008006" key="4">
    <source>
        <dbReference type="Google" id="ProtNLM"/>
    </source>
</evidence>
<dbReference type="EMBL" id="KL142375">
    <property type="protein sequence ID" value="KDR78128.1"/>
    <property type="molecule type" value="Genomic_DNA"/>
</dbReference>
<name>A0A067TGM0_GALM3</name>
<evidence type="ECO:0000256" key="1">
    <source>
        <dbReference type="SAM" id="SignalP"/>
    </source>
</evidence>
<sequence>MLFAWIFLRLDMIWIGMDSVTASAPFTLCSPYLLRPHHHHSYHSSTLFPSVTHANWTRRYGTFTLLSPPFTMTAALHPSSFLPCDIRNLAQSNAKHGTRNPKT</sequence>